<dbReference type="PANTHER" id="PTHR34198:SF1">
    <property type="entry name" value="OS01G0104300 PROTEIN"/>
    <property type="match status" value="1"/>
</dbReference>
<evidence type="ECO:0000256" key="1">
    <source>
        <dbReference type="SAM" id="MobiDB-lite"/>
    </source>
</evidence>
<feature type="compositionally biased region" description="Low complexity" evidence="1">
    <location>
        <begin position="15"/>
        <end position="40"/>
    </location>
</feature>
<protein>
    <submittedName>
        <fullName evidence="2">Uncharacterized protein</fullName>
    </submittedName>
</protein>
<proteinExistence type="predicted"/>
<reference evidence="2" key="1">
    <citation type="submission" date="2021-01" db="UniProtKB">
        <authorList>
            <consortium name="EnsemblPlants"/>
        </authorList>
    </citation>
    <scope>IDENTIFICATION</scope>
</reference>
<organism evidence="2 3">
    <name type="scientific">Kalanchoe fedtschenkoi</name>
    <name type="common">Lavender scallops</name>
    <name type="synonym">South American air plant</name>
    <dbReference type="NCBI Taxonomy" id="63787"/>
    <lineage>
        <taxon>Eukaryota</taxon>
        <taxon>Viridiplantae</taxon>
        <taxon>Streptophyta</taxon>
        <taxon>Embryophyta</taxon>
        <taxon>Tracheophyta</taxon>
        <taxon>Spermatophyta</taxon>
        <taxon>Magnoliopsida</taxon>
        <taxon>eudicotyledons</taxon>
        <taxon>Gunneridae</taxon>
        <taxon>Pentapetalae</taxon>
        <taxon>Saxifragales</taxon>
        <taxon>Crassulaceae</taxon>
        <taxon>Kalanchoe</taxon>
    </lineage>
</organism>
<name>A0A7N0TF29_KALFE</name>
<feature type="compositionally biased region" description="Basic and acidic residues" evidence="1">
    <location>
        <begin position="70"/>
        <end position="81"/>
    </location>
</feature>
<sequence length="135" mass="14665">MATSLVTFQSFGITASSTPSSGSSPTKKASSQGRKSSQSSTGWLTPIFGWSADQPDYIDSSNNGRGSRSGGRDAESGEERKARLRYAPGSFTEEKAKQLRMMTTGLEMSHEKMYHSAIASRLASDFSDRFFDDLT</sequence>
<evidence type="ECO:0000313" key="2">
    <source>
        <dbReference type="EnsemblPlants" id="Kaladp0034s0148.1.v1.1.CDS.1"/>
    </source>
</evidence>
<keyword evidence="3" id="KW-1185">Reference proteome</keyword>
<feature type="compositionally biased region" description="Polar residues" evidence="1">
    <location>
        <begin position="1"/>
        <end position="14"/>
    </location>
</feature>
<feature type="region of interest" description="Disordered" evidence="1">
    <location>
        <begin position="1"/>
        <end position="89"/>
    </location>
</feature>
<dbReference type="PANTHER" id="PTHR34198">
    <property type="entry name" value="OS01G0175100 PROTEIN"/>
    <property type="match status" value="1"/>
</dbReference>
<dbReference type="Gramene" id="Kaladp0034s0148.1.v1.1">
    <property type="protein sequence ID" value="Kaladp0034s0148.1.v1.1.CDS.1"/>
    <property type="gene ID" value="Kaladp0034s0148.v1.1"/>
</dbReference>
<dbReference type="EnsemblPlants" id="Kaladp0034s0148.1.v1.1">
    <property type="protein sequence ID" value="Kaladp0034s0148.1.v1.1.CDS.1"/>
    <property type="gene ID" value="Kaladp0034s0148.v1.1"/>
</dbReference>
<dbReference type="AlphaFoldDB" id="A0A7N0TF29"/>
<evidence type="ECO:0000313" key="3">
    <source>
        <dbReference type="Proteomes" id="UP000594263"/>
    </source>
</evidence>
<dbReference type="Proteomes" id="UP000594263">
    <property type="component" value="Unplaced"/>
</dbReference>
<dbReference type="OMA" id="SIRKPDQ"/>
<accession>A0A7N0TF29</accession>